<accession>A0A9P9EL27</accession>
<name>A0A9P9EL27_9PLEO</name>
<feature type="transmembrane region" description="Helical" evidence="9">
    <location>
        <begin position="540"/>
        <end position="559"/>
    </location>
</feature>
<feature type="compositionally biased region" description="Polar residues" evidence="8">
    <location>
        <begin position="50"/>
        <end position="76"/>
    </location>
</feature>
<keyword evidence="7 9" id="KW-0472">Membrane</keyword>
<keyword evidence="4" id="KW-0863">Zinc-finger</keyword>
<comment type="subcellular location">
    <subcellularLocation>
        <location evidence="1">Membrane</location>
        <topology evidence="1">Multi-pass membrane protein</topology>
    </subcellularLocation>
</comment>
<dbReference type="PROSITE" id="PS51292">
    <property type="entry name" value="ZF_RING_CH"/>
    <property type="match status" value="1"/>
</dbReference>
<organism evidence="11 12">
    <name type="scientific">Dendryphion nanum</name>
    <dbReference type="NCBI Taxonomy" id="256645"/>
    <lineage>
        <taxon>Eukaryota</taxon>
        <taxon>Fungi</taxon>
        <taxon>Dikarya</taxon>
        <taxon>Ascomycota</taxon>
        <taxon>Pezizomycotina</taxon>
        <taxon>Dothideomycetes</taxon>
        <taxon>Pleosporomycetidae</taxon>
        <taxon>Pleosporales</taxon>
        <taxon>Torulaceae</taxon>
        <taxon>Dendryphion</taxon>
    </lineage>
</organism>
<keyword evidence="12" id="KW-1185">Reference proteome</keyword>
<dbReference type="Pfam" id="PF12906">
    <property type="entry name" value="RINGv"/>
    <property type="match status" value="1"/>
</dbReference>
<dbReference type="AlphaFoldDB" id="A0A9P9EL27"/>
<evidence type="ECO:0000256" key="9">
    <source>
        <dbReference type="SAM" id="Phobius"/>
    </source>
</evidence>
<dbReference type="OrthoDB" id="5817083at2759"/>
<feature type="transmembrane region" description="Helical" evidence="9">
    <location>
        <begin position="196"/>
        <end position="217"/>
    </location>
</feature>
<evidence type="ECO:0000256" key="1">
    <source>
        <dbReference type="ARBA" id="ARBA00004141"/>
    </source>
</evidence>
<evidence type="ECO:0000313" key="11">
    <source>
        <dbReference type="EMBL" id="KAH7139418.1"/>
    </source>
</evidence>
<protein>
    <recommendedName>
        <fullName evidence="10">RING-CH-type domain-containing protein</fullName>
    </recommendedName>
</protein>
<evidence type="ECO:0000256" key="6">
    <source>
        <dbReference type="ARBA" id="ARBA00022989"/>
    </source>
</evidence>
<gene>
    <name evidence="11" type="ORF">B0J11DRAFT_516749</name>
</gene>
<keyword evidence="5" id="KW-0862">Zinc</keyword>
<proteinExistence type="predicted"/>
<dbReference type="SMART" id="SM00744">
    <property type="entry name" value="RINGv"/>
    <property type="match status" value="1"/>
</dbReference>
<evidence type="ECO:0000256" key="3">
    <source>
        <dbReference type="ARBA" id="ARBA00022723"/>
    </source>
</evidence>
<feature type="region of interest" description="Disordered" evidence="8">
    <location>
        <begin position="1"/>
        <end position="102"/>
    </location>
</feature>
<evidence type="ECO:0000256" key="5">
    <source>
        <dbReference type="ARBA" id="ARBA00022833"/>
    </source>
</evidence>
<evidence type="ECO:0000256" key="7">
    <source>
        <dbReference type="ARBA" id="ARBA00023136"/>
    </source>
</evidence>
<dbReference type="EMBL" id="JAGMWT010000001">
    <property type="protein sequence ID" value="KAH7139418.1"/>
    <property type="molecule type" value="Genomic_DNA"/>
</dbReference>
<evidence type="ECO:0000256" key="2">
    <source>
        <dbReference type="ARBA" id="ARBA00022692"/>
    </source>
</evidence>
<evidence type="ECO:0000256" key="8">
    <source>
        <dbReference type="SAM" id="MobiDB-lite"/>
    </source>
</evidence>
<reference evidence="11" key="1">
    <citation type="journal article" date="2021" name="Nat. Commun.">
        <title>Genetic determinants of endophytism in the Arabidopsis root mycobiome.</title>
        <authorList>
            <person name="Mesny F."/>
            <person name="Miyauchi S."/>
            <person name="Thiergart T."/>
            <person name="Pickel B."/>
            <person name="Atanasova L."/>
            <person name="Karlsson M."/>
            <person name="Huettel B."/>
            <person name="Barry K.W."/>
            <person name="Haridas S."/>
            <person name="Chen C."/>
            <person name="Bauer D."/>
            <person name="Andreopoulos W."/>
            <person name="Pangilinan J."/>
            <person name="LaButti K."/>
            <person name="Riley R."/>
            <person name="Lipzen A."/>
            <person name="Clum A."/>
            <person name="Drula E."/>
            <person name="Henrissat B."/>
            <person name="Kohler A."/>
            <person name="Grigoriev I.V."/>
            <person name="Martin F.M."/>
            <person name="Hacquard S."/>
        </authorList>
    </citation>
    <scope>NUCLEOTIDE SEQUENCE</scope>
    <source>
        <strain evidence="11">MPI-CAGE-CH-0243</strain>
    </source>
</reference>
<keyword evidence="2 9" id="KW-0812">Transmembrane</keyword>
<dbReference type="PANTHER" id="PTHR46283">
    <property type="entry name" value="E3 UBIQUITIN-PROTEIN LIGASE MARCH5"/>
    <property type="match status" value="1"/>
</dbReference>
<dbReference type="Proteomes" id="UP000700596">
    <property type="component" value="Unassembled WGS sequence"/>
</dbReference>
<evidence type="ECO:0000259" key="10">
    <source>
        <dbReference type="PROSITE" id="PS51292"/>
    </source>
</evidence>
<dbReference type="GO" id="GO:0016020">
    <property type="term" value="C:membrane"/>
    <property type="evidence" value="ECO:0007669"/>
    <property type="project" value="UniProtKB-SubCell"/>
</dbReference>
<evidence type="ECO:0000313" key="12">
    <source>
        <dbReference type="Proteomes" id="UP000700596"/>
    </source>
</evidence>
<dbReference type="GO" id="GO:0008270">
    <property type="term" value="F:zinc ion binding"/>
    <property type="evidence" value="ECO:0007669"/>
    <property type="project" value="UniProtKB-KW"/>
</dbReference>
<comment type="caution">
    <text evidence="11">The sequence shown here is derived from an EMBL/GenBank/DDBJ whole genome shotgun (WGS) entry which is preliminary data.</text>
</comment>
<sequence length="588" mass="65371">MTILSSSTGQQPERKFAYFTTRPSQPSIMASLPARPASQRRPSPRESSQDDQAARTNSFSAASVDSQTVLLNSPRSPSHIAIEDTERTTTESSSIHAPIETQSDTEPRRCWICFSDENEDEETTSEWRSPCPCVLVAHEKCLLDWIADMEAPSSRRRAGGRQGKILCPQCKSEIRLQRPRSLIVDSVRAFERLTSMFLLPGIGLTVGSAAYSTLALIGRAHVFQIFGTQDAIQILAPLYQYPDTREDSLGLRLLQELRLHWRLHLGLPMIPTVLMLSRTTLLDTSLPFLPLIFFVSSSGPQEEIMQFSWPPSAAFTVAILPYIRSIYNAYYEKVWLPKERQWLKEIQPRADTGDADPGDPEIQLDIGGHDHDHDHDHDDAENGADIIEDAIEVDVDFDIFADWNNGGAADNNRAADNPPVPIARGPAHPLEAPPMDDDEPPPLIDIGDAAPAPNVPAGPHQEAGQPQAIPRAPGRRIRREHNIAFSTTSLADAILGALVFPSIAAAVGEALKYALPQSWVMPPRWGKPTGFLQARWGRSILGGCLFVGVKDAIMLYVRWRMARNHRMRRVLDYKPSKDNDKSKKRTGR</sequence>
<feature type="transmembrane region" description="Helical" evidence="9">
    <location>
        <begin position="483"/>
        <end position="507"/>
    </location>
</feature>
<keyword evidence="3" id="KW-0479">Metal-binding</keyword>
<dbReference type="Gene3D" id="3.30.40.10">
    <property type="entry name" value="Zinc/RING finger domain, C3HC4 (zinc finger)"/>
    <property type="match status" value="1"/>
</dbReference>
<evidence type="ECO:0000256" key="4">
    <source>
        <dbReference type="ARBA" id="ARBA00022771"/>
    </source>
</evidence>
<dbReference type="InterPro" id="IPR013083">
    <property type="entry name" value="Znf_RING/FYVE/PHD"/>
</dbReference>
<dbReference type="InterPro" id="IPR011016">
    <property type="entry name" value="Znf_RING-CH"/>
</dbReference>
<feature type="compositionally biased region" description="Polar residues" evidence="8">
    <location>
        <begin position="1"/>
        <end position="11"/>
    </location>
</feature>
<keyword evidence="6 9" id="KW-1133">Transmembrane helix</keyword>
<feature type="domain" description="RING-CH-type" evidence="10">
    <location>
        <begin position="102"/>
        <end position="177"/>
    </location>
</feature>
<dbReference type="SUPFAM" id="SSF57850">
    <property type="entry name" value="RING/U-box"/>
    <property type="match status" value="1"/>
</dbReference>